<gene>
    <name evidence="2" type="ORF">BN2476_1240058</name>
</gene>
<dbReference type="Proteomes" id="UP000195569">
    <property type="component" value="Unassembled WGS sequence"/>
</dbReference>
<feature type="region of interest" description="Disordered" evidence="1">
    <location>
        <begin position="37"/>
        <end position="56"/>
    </location>
</feature>
<accession>A0A1N7SW65</accession>
<dbReference type="AlphaFoldDB" id="A0A1N7SW65"/>
<evidence type="ECO:0000256" key="1">
    <source>
        <dbReference type="SAM" id="MobiDB-lite"/>
    </source>
</evidence>
<name>A0A1N7SW65_9BURK</name>
<dbReference type="EMBL" id="CYGY02000124">
    <property type="protein sequence ID" value="SIT51597.1"/>
    <property type="molecule type" value="Genomic_DNA"/>
</dbReference>
<organism evidence="2 3">
    <name type="scientific">Paraburkholderia piptadeniae</name>
    <dbReference type="NCBI Taxonomy" id="1701573"/>
    <lineage>
        <taxon>Bacteria</taxon>
        <taxon>Pseudomonadati</taxon>
        <taxon>Pseudomonadota</taxon>
        <taxon>Betaproteobacteria</taxon>
        <taxon>Burkholderiales</taxon>
        <taxon>Burkholderiaceae</taxon>
        <taxon>Paraburkholderia</taxon>
    </lineage>
</organism>
<evidence type="ECO:0000313" key="3">
    <source>
        <dbReference type="Proteomes" id="UP000195569"/>
    </source>
</evidence>
<proteinExistence type="predicted"/>
<evidence type="ECO:0000313" key="2">
    <source>
        <dbReference type="EMBL" id="SIT51597.1"/>
    </source>
</evidence>
<sequence length="56" mass="6487">MLAELLTPRPKSVKRAHNPRRGNFTIVSCTVRAFDARRRREEPRHSRSHKAAFAGF</sequence>
<reference evidence="2" key="1">
    <citation type="submission" date="2016-12" db="EMBL/GenBank/DDBJ databases">
        <authorList>
            <person name="Moulin L."/>
        </authorList>
    </citation>
    <scope>NUCLEOTIDE SEQUENCE [LARGE SCALE GENOMIC DNA]</scope>
    <source>
        <strain evidence="2">STM 7183</strain>
    </source>
</reference>
<protein>
    <submittedName>
        <fullName evidence="2">Uncharacterized protein</fullName>
    </submittedName>
</protein>
<keyword evidence="3" id="KW-1185">Reference proteome</keyword>
<comment type="caution">
    <text evidence="2">The sequence shown here is derived from an EMBL/GenBank/DDBJ whole genome shotgun (WGS) entry which is preliminary data.</text>
</comment>